<dbReference type="RefSeq" id="WP_079648486.1">
    <property type="nucleotide sequence ID" value="NZ_FUYM01000005.1"/>
</dbReference>
<dbReference type="EMBL" id="FUYM01000005">
    <property type="protein sequence ID" value="SKB69606.1"/>
    <property type="molecule type" value="Genomic_DNA"/>
</dbReference>
<dbReference type="InterPro" id="IPR011990">
    <property type="entry name" value="TPR-like_helical_dom_sf"/>
</dbReference>
<feature type="repeat" description="TPR" evidence="2">
    <location>
        <begin position="136"/>
        <end position="169"/>
    </location>
</feature>
<dbReference type="STRING" id="439228.SAMN06295920_105102"/>
<dbReference type="Pfam" id="PF13432">
    <property type="entry name" value="TPR_16"/>
    <property type="match status" value="3"/>
</dbReference>
<keyword evidence="4" id="KW-1185">Reference proteome</keyword>
<dbReference type="Pfam" id="PF13469">
    <property type="entry name" value="Sulfotransfer_3"/>
    <property type="match status" value="1"/>
</dbReference>
<evidence type="ECO:0000256" key="1">
    <source>
        <dbReference type="ARBA" id="ARBA00022679"/>
    </source>
</evidence>
<dbReference type="GO" id="GO:0008476">
    <property type="term" value="F:protein-tyrosine sulfotransferase activity"/>
    <property type="evidence" value="ECO:0007669"/>
    <property type="project" value="InterPro"/>
</dbReference>
<dbReference type="SMART" id="SM00028">
    <property type="entry name" value="TPR"/>
    <property type="match status" value="4"/>
</dbReference>
<gene>
    <name evidence="3" type="ORF">SAMN06295920_105102</name>
</gene>
<dbReference type="OrthoDB" id="9800698at2"/>
<reference evidence="4" key="1">
    <citation type="submission" date="2017-02" db="EMBL/GenBank/DDBJ databases">
        <authorList>
            <person name="Varghese N."/>
            <person name="Submissions S."/>
        </authorList>
    </citation>
    <scope>NUCLEOTIDE SEQUENCE [LARGE SCALE GENOMIC DNA]</scope>
    <source>
        <strain evidence="4">UM2</strain>
    </source>
</reference>
<evidence type="ECO:0000313" key="4">
    <source>
        <dbReference type="Proteomes" id="UP000189818"/>
    </source>
</evidence>
<dbReference type="Proteomes" id="UP000189818">
    <property type="component" value="Unassembled WGS sequence"/>
</dbReference>
<evidence type="ECO:0000313" key="3">
    <source>
        <dbReference type="EMBL" id="SKB69606.1"/>
    </source>
</evidence>
<keyword evidence="2" id="KW-0802">TPR repeat</keyword>
<accession>A0A1T5DD86</accession>
<dbReference type="SUPFAM" id="SSF52540">
    <property type="entry name" value="P-loop containing nucleoside triphosphate hydrolases"/>
    <property type="match status" value="1"/>
</dbReference>
<name>A0A1T5DD86_9SPHN</name>
<keyword evidence="1" id="KW-0808">Transferase</keyword>
<protein>
    <submittedName>
        <fullName evidence="3">Tetratricopeptide repeat-containing protein</fullName>
    </submittedName>
</protein>
<evidence type="ECO:0000256" key="2">
    <source>
        <dbReference type="PROSITE-ProRule" id="PRU00339"/>
    </source>
</evidence>
<dbReference type="Gene3D" id="1.25.40.10">
    <property type="entry name" value="Tetratricopeptide repeat domain"/>
    <property type="match status" value="3"/>
</dbReference>
<dbReference type="PROSITE" id="PS50005">
    <property type="entry name" value="TPR"/>
    <property type="match status" value="2"/>
</dbReference>
<dbReference type="InterPro" id="IPR019734">
    <property type="entry name" value="TPR_rpt"/>
</dbReference>
<proteinExistence type="predicted"/>
<dbReference type="InterPro" id="IPR026634">
    <property type="entry name" value="TPST-like"/>
</dbReference>
<dbReference type="PANTHER" id="PTHR12788:SF10">
    <property type="entry name" value="PROTEIN-TYROSINE SULFOTRANSFERASE"/>
    <property type="match status" value="1"/>
</dbReference>
<sequence length="625" mass="67785">MTLPPPHLSPIFARIKIGDLPGARTAAEQILRSLPTDQPLLALAGMLACRTGDLAGGITRLREALKLAPGDQSTRNNLVRALIETGSLDEAAEACAGGERDPKMLRLSAYIEHQRGHLDRAVADYEAVVAALPDDFESWNNLGNLYAATGHGERAEAPLRRAIALRPDVALPYLNLAKLLGGLLRPEDAAELLRTAAAAIPDNAEIRAELGLAEAVLGHFDAAERAYRAAIDLSPGFTPAWLDLAVQLDSLNKVDALAALADEARAKGIGDAEGIGFIEAAALRRRGAHADALVIARRIPETINPVRRHQLVGELADRTGDADLAFEAFAAMNAAARAQAHPEALGPAFIDEIIGNGERLTPARVAAWSKVEIDPAPPAPIFLVGFPRSGTTLLDTLLMNIPSLHVLEELPVVRAVQRALGDPDRLDELTSAEANALRRTYFETLDGLAPPAPGQRVVDKFPLHMARMAVIHRLFPDAKVIFVERHPCDCVLSGFMSSFELNPAMLSFTSLEGAAKLYDAAATAWTRAEALLPIDVCRIRYETMIGDLEGEMRRLLDFLGIAWDDAVLDNRSSAARREHIRTASYAQVTEPIYNRAIGRWERYRSQMADILPTLAPWAEKMGYKV</sequence>
<feature type="repeat" description="TPR" evidence="2">
    <location>
        <begin position="204"/>
        <end position="237"/>
    </location>
</feature>
<dbReference type="SUPFAM" id="SSF48452">
    <property type="entry name" value="TPR-like"/>
    <property type="match status" value="2"/>
</dbReference>
<dbReference type="PANTHER" id="PTHR12788">
    <property type="entry name" value="PROTEIN-TYROSINE SULFOTRANSFERASE 2"/>
    <property type="match status" value="1"/>
</dbReference>
<dbReference type="InterPro" id="IPR027417">
    <property type="entry name" value="P-loop_NTPase"/>
</dbReference>
<dbReference type="Gene3D" id="3.40.50.300">
    <property type="entry name" value="P-loop containing nucleotide triphosphate hydrolases"/>
    <property type="match status" value="1"/>
</dbReference>
<dbReference type="AlphaFoldDB" id="A0A1T5DD86"/>
<organism evidence="3 4">
    <name type="scientific">Rhizorhabdus histidinilytica</name>
    <dbReference type="NCBI Taxonomy" id="439228"/>
    <lineage>
        <taxon>Bacteria</taxon>
        <taxon>Pseudomonadati</taxon>
        <taxon>Pseudomonadota</taxon>
        <taxon>Alphaproteobacteria</taxon>
        <taxon>Sphingomonadales</taxon>
        <taxon>Sphingomonadaceae</taxon>
        <taxon>Rhizorhabdus</taxon>
    </lineage>
</organism>